<dbReference type="GO" id="GO:0004516">
    <property type="term" value="F:nicotinate phosphoribosyltransferase activity"/>
    <property type="evidence" value="ECO:0007669"/>
    <property type="project" value="UniProtKB-EC"/>
</dbReference>
<dbReference type="Pfam" id="PF02749">
    <property type="entry name" value="QRPTase_N"/>
    <property type="match status" value="1"/>
</dbReference>
<dbReference type="PANTHER" id="PTHR43202:SF1">
    <property type="entry name" value="NICOTINATE PHOSPHORIBOSYLTRANSFERASE"/>
    <property type="match status" value="1"/>
</dbReference>
<comment type="catalytic activity">
    <reaction evidence="7">
        <text>5-phospho-alpha-D-ribose 1-diphosphate + nicotinate + ATP + H2O = nicotinate beta-D-ribonucleotide + ADP + phosphate + diphosphate</text>
        <dbReference type="Rhea" id="RHEA:36163"/>
        <dbReference type="ChEBI" id="CHEBI:15377"/>
        <dbReference type="ChEBI" id="CHEBI:30616"/>
        <dbReference type="ChEBI" id="CHEBI:32544"/>
        <dbReference type="ChEBI" id="CHEBI:33019"/>
        <dbReference type="ChEBI" id="CHEBI:43474"/>
        <dbReference type="ChEBI" id="CHEBI:57502"/>
        <dbReference type="ChEBI" id="CHEBI:58017"/>
        <dbReference type="ChEBI" id="CHEBI:456216"/>
        <dbReference type="EC" id="6.3.4.21"/>
    </reaction>
</comment>
<evidence type="ECO:0000256" key="5">
    <source>
        <dbReference type="ARBA" id="ARBA00022642"/>
    </source>
</evidence>
<dbReference type="KEGG" id="seri:SERIO_v1c10940"/>
<evidence type="ECO:0000259" key="8">
    <source>
        <dbReference type="Pfam" id="PF02749"/>
    </source>
</evidence>
<dbReference type="SUPFAM" id="SSF54675">
    <property type="entry name" value="Nicotinate/Quinolinate PRTase N-terminal domain-like"/>
    <property type="match status" value="1"/>
</dbReference>
<evidence type="ECO:0000256" key="3">
    <source>
        <dbReference type="ARBA" id="ARBA00022553"/>
    </source>
</evidence>
<dbReference type="NCBIfam" id="NF005529">
    <property type="entry name" value="PRK07188.1"/>
    <property type="match status" value="1"/>
</dbReference>
<keyword evidence="5" id="KW-0662">Pyridine nucleotide biosynthesis</keyword>
<dbReference type="SUPFAM" id="SSF51690">
    <property type="entry name" value="Nicotinate/Quinolinate PRTase C-terminal domain-like"/>
    <property type="match status" value="1"/>
</dbReference>
<dbReference type="AlphaFoldDB" id="A0A0H3XN88"/>
<dbReference type="GO" id="GO:0004514">
    <property type="term" value="F:nicotinate-nucleotide diphosphorylase (carboxylating) activity"/>
    <property type="evidence" value="ECO:0007669"/>
    <property type="project" value="UniProtKB-EC"/>
</dbReference>
<dbReference type="UniPathway" id="UPA00253">
    <property type="reaction ID" value="UER00457"/>
</dbReference>
<dbReference type="GO" id="GO:0009435">
    <property type="term" value="P:NAD+ biosynthetic process"/>
    <property type="evidence" value="ECO:0007669"/>
    <property type="project" value="UniProtKB-UniPathway"/>
</dbReference>
<name>A0A0H3XN88_9MOLU</name>
<dbReference type="InterPro" id="IPR053190">
    <property type="entry name" value="NAPRTase-like"/>
</dbReference>
<dbReference type="Proteomes" id="UP000035661">
    <property type="component" value="Chromosome"/>
</dbReference>
<reference evidence="9 10" key="1">
    <citation type="journal article" date="2015" name="Genome Biol. Evol.">
        <title>Found and Lost: The Fates of Horizontally Acquired Genes in Arthropod-Symbiotic Spiroplasma.</title>
        <authorList>
            <person name="Lo W.S."/>
            <person name="Gasparich G.E."/>
            <person name="Kuo C.H."/>
        </authorList>
    </citation>
    <scope>NUCLEOTIDE SEQUENCE [LARGE SCALE GENOMIC DNA]</scope>
    <source>
        <strain evidence="10">TDA-040725-5</strain>
    </source>
</reference>
<dbReference type="STRING" id="315358.SERIO_v1c10940"/>
<protein>
    <recommendedName>
        <fullName evidence="2">nicotinate phosphoribosyltransferase</fullName>
        <ecNumber evidence="2">6.3.4.21</ecNumber>
    </recommendedName>
</protein>
<keyword evidence="10" id="KW-1185">Reference proteome</keyword>
<comment type="pathway">
    <text evidence="1">Cofactor biosynthesis; NAD(+) biosynthesis; nicotinate D-ribonucleotide from nicotinate: step 1/1.</text>
</comment>
<proteinExistence type="predicted"/>
<evidence type="ECO:0000313" key="9">
    <source>
        <dbReference type="EMBL" id="AKM54647.1"/>
    </source>
</evidence>
<evidence type="ECO:0000256" key="7">
    <source>
        <dbReference type="ARBA" id="ARBA00048668"/>
    </source>
</evidence>
<dbReference type="PIRSF" id="PIRSF000484">
    <property type="entry name" value="NAPRT"/>
    <property type="match status" value="1"/>
</dbReference>
<accession>A0A0H3XN88</accession>
<dbReference type="Gene3D" id="3.90.1170.20">
    <property type="entry name" value="Quinolinate phosphoribosyl transferase, N-terminal domain"/>
    <property type="match status" value="1"/>
</dbReference>
<evidence type="ECO:0000313" key="10">
    <source>
        <dbReference type="Proteomes" id="UP000035661"/>
    </source>
</evidence>
<keyword evidence="9" id="KW-0328">Glycosyltransferase</keyword>
<feature type="domain" description="Quinolinate phosphoribosyl transferase N-terminal" evidence="8">
    <location>
        <begin position="13"/>
        <end position="103"/>
    </location>
</feature>
<dbReference type="InterPro" id="IPR037128">
    <property type="entry name" value="Quinolinate_PRibosylTase_N_sf"/>
</dbReference>
<dbReference type="RefSeq" id="WP_047791832.1">
    <property type="nucleotide sequence ID" value="NZ_CP011856.1"/>
</dbReference>
<dbReference type="InterPro" id="IPR022412">
    <property type="entry name" value="Quinolinate_PRibosylTrfase_N"/>
</dbReference>
<dbReference type="InterPro" id="IPR007229">
    <property type="entry name" value="Nic_PRibTrfase-Fam"/>
</dbReference>
<dbReference type="EC" id="6.3.4.21" evidence="2"/>
<gene>
    <name evidence="9" type="primary">pncB</name>
    <name evidence="9" type="ORF">SERIO_v1c10940</name>
</gene>
<evidence type="ECO:0000256" key="4">
    <source>
        <dbReference type="ARBA" id="ARBA00022598"/>
    </source>
</evidence>
<organism evidence="9 10">
    <name type="scientific">Spiroplasma eriocheiris</name>
    <dbReference type="NCBI Taxonomy" id="315358"/>
    <lineage>
        <taxon>Bacteria</taxon>
        <taxon>Bacillati</taxon>
        <taxon>Mycoplasmatota</taxon>
        <taxon>Mollicutes</taxon>
        <taxon>Entomoplasmatales</taxon>
        <taxon>Spiroplasmataceae</taxon>
        <taxon>Spiroplasma</taxon>
    </lineage>
</organism>
<keyword evidence="9" id="KW-0808">Transferase</keyword>
<evidence type="ECO:0000256" key="6">
    <source>
        <dbReference type="ARBA" id="ARBA00047445"/>
    </source>
</evidence>
<dbReference type="Gene3D" id="3.20.20.70">
    <property type="entry name" value="Aldolase class I"/>
    <property type="match status" value="1"/>
</dbReference>
<dbReference type="InterPro" id="IPR013785">
    <property type="entry name" value="Aldolase_TIM"/>
</dbReference>
<dbReference type="EMBL" id="CP011856">
    <property type="protein sequence ID" value="AKM54647.1"/>
    <property type="molecule type" value="Genomic_DNA"/>
</dbReference>
<keyword evidence="3" id="KW-0597">Phosphoprotein</keyword>
<reference evidence="10" key="2">
    <citation type="submission" date="2015-06" db="EMBL/GenBank/DDBJ databases">
        <title>Complete genome sequence of Spiroplasma eriocheiris TDA-040725-5 (DSM 21848).</title>
        <authorList>
            <person name="Lo W.-S."/>
            <person name="Kuo C.-H."/>
        </authorList>
    </citation>
    <scope>NUCLEOTIDE SEQUENCE [LARGE SCALE GENOMIC DNA]</scope>
    <source>
        <strain evidence="10">TDA-040725-5</strain>
    </source>
</reference>
<comment type="catalytic activity">
    <reaction evidence="6">
        <text>nicotinate beta-D-ribonucleotide + CO2 + diphosphate = quinolinate + 5-phospho-alpha-D-ribose 1-diphosphate + 2 H(+)</text>
        <dbReference type="Rhea" id="RHEA:12733"/>
        <dbReference type="ChEBI" id="CHEBI:15378"/>
        <dbReference type="ChEBI" id="CHEBI:16526"/>
        <dbReference type="ChEBI" id="CHEBI:29959"/>
        <dbReference type="ChEBI" id="CHEBI:33019"/>
        <dbReference type="ChEBI" id="CHEBI:57502"/>
        <dbReference type="ChEBI" id="CHEBI:58017"/>
        <dbReference type="EC" id="2.4.2.19"/>
    </reaction>
</comment>
<dbReference type="InterPro" id="IPR036068">
    <property type="entry name" value="Nicotinate_pribotase-like_C"/>
</dbReference>
<dbReference type="PANTHER" id="PTHR43202">
    <property type="entry name" value="NICOTINATE-NUCLEOTIDE PYROPHOSPHORYLASE"/>
    <property type="match status" value="1"/>
</dbReference>
<sequence length="340" mass="38278">MNKIKEGYYSAIYFLKTATILKNERPDDVITIQFFQRENNVKLAGVNECVELIKAEAIDAASLEIYALTDGDLINAFEPVLKITGHYYQFGYLEGIIDGILARQTSIATNCYRLIQVANNKPIIYMNDRNDYYYTQENDGYAASVGRISNFVTQAQLSKVNPNADPIGTVPHALIQAFNGDLIAALHAYEKHFPTEKLVALVDYNNDVINDTLKVAKEFPDLFAVRIDTSKALVDKYFIGKEEKFKGEDIHGVNKHLIKALRQELDRHHFTNVKIIVSSGFTAKIIEDFEKENIPVDFYGVGQSLAKLTIGFTGDAVLINGQPQAKYGRHNIESTRLQKK</sequence>
<keyword evidence="4" id="KW-0436">Ligase</keyword>
<dbReference type="PATRIC" id="fig|743698.3.peg.1105"/>
<evidence type="ECO:0000256" key="1">
    <source>
        <dbReference type="ARBA" id="ARBA00004952"/>
    </source>
</evidence>
<evidence type="ECO:0000256" key="2">
    <source>
        <dbReference type="ARBA" id="ARBA00013236"/>
    </source>
</evidence>